<evidence type="ECO:0000256" key="1">
    <source>
        <dbReference type="SAM" id="Phobius"/>
    </source>
</evidence>
<dbReference type="InterPro" id="IPR002035">
    <property type="entry name" value="VWF_A"/>
</dbReference>
<evidence type="ECO:0000259" key="2">
    <source>
        <dbReference type="PROSITE" id="PS50234"/>
    </source>
</evidence>
<sequence length="545" mass="56050">MAARHSASTQRERSTARRVVQVGLGLLAAVLVVGVVVAGLSRAGVGGFCVDAAEVTVAAEPDILAHVETLADEAGGCHSYEVSAVSSADMAARVAARQALPDIWVPDSAIRLAQVSQDVQIPFETVLNSIASTPVIIASRGPAPDMPTWTSALAMPGLAMGDPVRSGIADAPILAATSEVESMRSTPEALAASMAALAQGRAGRADVPPTARELLDRVTVAGGTAIVSEQNAERARRDAPEAGLVLTAPRTGAVFLGYPLAVTTQDPVRRDEVVGAAEELRAATGSPGFTSGLAEDGFRLADRSPLAGGAGVGEVEALVVRDPNRLHGALQRWRLLAMPGRSLVLVDTSGSMGFAMADTGVTRIRTLVETADAGLARFPDDAALGLWAFGGDAGLDGRPYREVAPLTRLDAPTPEGSHRDSLAGALASLPGLVGGGTDLHRTVLDAYAAVRSGYDPDMINSIIVISDGADDTVSELTRDDFLLALRGMVDPSEPVIVVTVGLLDDADPETLAEIARVTGGSSHVAQTTDEIVRVFADAVGRRGGA</sequence>
<reference evidence="3 4" key="1">
    <citation type="journal article" date="2019" name="Int. J. Syst. Evol. Microbiol.">
        <title>The Global Catalogue of Microorganisms (GCM) 10K type strain sequencing project: providing services to taxonomists for standard genome sequencing and annotation.</title>
        <authorList>
            <consortium name="The Broad Institute Genomics Platform"/>
            <consortium name="The Broad Institute Genome Sequencing Center for Infectious Disease"/>
            <person name="Wu L."/>
            <person name="Ma J."/>
        </authorList>
    </citation>
    <scope>NUCLEOTIDE SEQUENCE [LARGE SCALE GENOMIC DNA]</scope>
    <source>
        <strain evidence="3 4">JCM 16002</strain>
    </source>
</reference>
<dbReference type="Proteomes" id="UP001500383">
    <property type="component" value="Unassembled WGS sequence"/>
</dbReference>
<dbReference type="Pfam" id="PF00092">
    <property type="entry name" value="VWA"/>
    <property type="match status" value="1"/>
</dbReference>
<evidence type="ECO:0000313" key="3">
    <source>
        <dbReference type="EMBL" id="GAA1704667.1"/>
    </source>
</evidence>
<feature type="transmembrane region" description="Helical" evidence="1">
    <location>
        <begin position="20"/>
        <end position="40"/>
    </location>
</feature>
<gene>
    <name evidence="3" type="ORF">GCM10009831_12860</name>
</gene>
<accession>A0ABN2IGY6</accession>
<keyword evidence="4" id="KW-1185">Reference proteome</keyword>
<dbReference type="RefSeq" id="WP_344391373.1">
    <property type="nucleotide sequence ID" value="NZ_BAAAQG010000007.1"/>
</dbReference>
<dbReference type="Pfam" id="PF13531">
    <property type="entry name" value="SBP_bac_11"/>
    <property type="match status" value="1"/>
</dbReference>
<organism evidence="3 4">
    <name type="scientific">Dietzia cercidiphylli</name>
    <dbReference type="NCBI Taxonomy" id="498199"/>
    <lineage>
        <taxon>Bacteria</taxon>
        <taxon>Bacillati</taxon>
        <taxon>Actinomycetota</taxon>
        <taxon>Actinomycetes</taxon>
        <taxon>Mycobacteriales</taxon>
        <taxon>Dietziaceae</taxon>
        <taxon>Dietzia</taxon>
    </lineage>
</organism>
<name>A0ABN2IGY6_9ACTN</name>
<proteinExistence type="predicted"/>
<dbReference type="Gene3D" id="3.40.50.410">
    <property type="entry name" value="von Willebrand factor, type A domain"/>
    <property type="match status" value="1"/>
</dbReference>
<dbReference type="InterPro" id="IPR036465">
    <property type="entry name" value="vWFA_dom_sf"/>
</dbReference>
<protein>
    <submittedName>
        <fullName evidence="3">Substrate-binding domain-containing protein</fullName>
    </submittedName>
</protein>
<dbReference type="SUPFAM" id="SSF53300">
    <property type="entry name" value="vWA-like"/>
    <property type="match status" value="1"/>
</dbReference>
<dbReference type="PROSITE" id="PS50234">
    <property type="entry name" value="VWFA"/>
    <property type="match status" value="1"/>
</dbReference>
<comment type="caution">
    <text evidence="3">The sequence shown here is derived from an EMBL/GenBank/DDBJ whole genome shotgun (WGS) entry which is preliminary data.</text>
</comment>
<keyword evidence="1" id="KW-0472">Membrane</keyword>
<dbReference type="EMBL" id="BAAAQG010000007">
    <property type="protein sequence ID" value="GAA1704667.1"/>
    <property type="molecule type" value="Genomic_DNA"/>
</dbReference>
<keyword evidence="1" id="KW-1133">Transmembrane helix</keyword>
<evidence type="ECO:0000313" key="4">
    <source>
        <dbReference type="Proteomes" id="UP001500383"/>
    </source>
</evidence>
<keyword evidence="1" id="KW-0812">Transmembrane</keyword>
<dbReference type="SMART" id="SM00327">
    <property type="entry name" value="VWA"/>
    <property type="match status" value="1"/>
</dbReference>
<feature type="domain" description="VWFA" evidence="2">
    <location>
        <begin position="341"/>
        <end position="539"/>
    </location>
</feature>